<dbReference type="FunFam" id="3.40.50.300:FF:000022">
    <property type="entry name" value="Signal recognition particle 54 kDa subunit"/>
    <property type="match status" value="1"/>
</dbReference>
<keyword evidence="2" id="KW-0547">Nucleotide-binding</keyword>
<dbReference type="InterPro" id="IPR042101">
    <property type="entry name" value="SRP54_N_sf"/>
</dbReference>
<evidence type="ECO:0000313" key="10">
    <source>
        <dbReference type="EMBL" id="MPM17945.1"/>
    </source>
</evidence>
<dbReference type="SUPFAM" id="SSF47446">
    <property type="entry name" value="Signal peptide-binding domain"/>
    <property type="match status" value="1"/>
</dbReference>
<dbReference type="GO" id="GO:0008312">
    <property type="term" value="F:7S RNA binding"/>
    <property type="evidence" value="ECO:0007669"/>
    <property type="project" value="InterPro"/>
</dbReference>
<dbReference type="GO" id="GO:0005525">
    <property type="term" value="F:GTP binding"/>
    <property type="evidence" value="ECO:0007669"/>
    <property type="project" value="UniProtKB-KW"/>
</dbReference>
<dbReference type="SMART" id="SM00963">
    <property type="entry name" value="SRP54_N"/>
    <property type="match status" value="1"/>
</dbReference>
<dbReference type="NCBIfam" id="TIGR00959">
    <property type="entry name" value="ffh"/>
    <property type="match status" value="1"/>
</dbReference>
<reference evidence="10" key="1">
    <citation type="submission" date="2019-08" db="EMBL/GenBank/DDBJ databases">
        <authorList>
            <person name="Kucharzyk K."/>
            <person name="Murdoch R.W."/>
            <person name="Higgins S."/>
            <person name="Loffler F."/>
        </authorList>
    </citation>
    <scope>NUCLEOTIDE SEQUENCE</scope>
</reference>
<dbReference type="InterPro" id="IPR000897">
    <property type="entry name" value="SRP54_GTPase_dom"/>
</dbReference>
<dbReference type="InterPro" id="IPR027417">
    <property type="entry name" value="P-loop_NTPase"/>
</dbReference>
<evidence type="ECO:0000256" key="6">
    <source>
        <dbReference type="ARBA" id="ARBA00023135"/>
    </source>
</evidence>
<keyword evidence="7" id="KW-0687">Ribonucleoprotein</keyword>
<dbReference type="Gene3D" id="3.40.50.300">
    <property type="entry name" value="P-loop containing nucleotide triphosphate hydrolases"/>
    <property type="match status" value="1"/>
</dbReference>
<evidence type="ECO:0000256" key="1">
    <source>
        <dbReference type="ARBA" id="ARBA00005450"/>
    </source>
</evidence>
<dbReference type="Pfam" id="PF02978">
    <property type="entry name" value="SRP_SPB"/>
    <property type="match status" value="1"/>
</dbReference>
<proteinExistence type="inferred from homology"/>
<dbReference type="EMBL" id="VSSQ01002890">
    <property type="protein sequence ID" value="MPM17945.1"/>
    <property type="molecule type" value="Genomic_DNA"/>
</dbReference>
<dbReference type="InterPro" id="IPR013822">
    <property type="entry name" value="Signal_recog_particl_SRP54_hlx"/>
</dbReference>
<keyword evidence="5" id="KW-0342">GTP-binding</keyword>
<dbReference type="PANTHER" id="PTHR11564:SF5">
    <property type="entry name" value="SIGNAL RECOGNITION PARTICLE SUBUNIT SRP54"/>
    <property type="match status" value="1"/>
</dbReference>
<dbReference type="CDD" id="cd18539">
    <property type="entry name" value="SRP_G"/>
    <property type="match status" value="1"/>
</dbReference>
<dbReference type="InterPro" id="IPR003593">
    <property type="entry name" value="AAA+_ATPase"/>
</dbReference>
<protein>
    <recommendedName>
        <fullName evidence="8">signal-recognition-particle GTPase</fullName>
        <ecNumber evidence="8">3.6.5.4</ecNumber>
    </recommendedName>
</protein>
<dbReference type="GO" id="GO:0006614">
    <property type="term" value="P:SRP-dependent cotranslational protein targeting to membrane"/>
    <property type="evidence" value="ECO:0007669"/>
    <property type="project" value="InterPro"/>
</dbReference>
<dbReference type="PROSITE" id="PS00300">
    <property type="entry name" value="SRP54"/>
    <property type="match status" value="1"/>
</dbReference>
<dbReference type="Pfam" id="PF00448">
    <property type="entry name" value="SRP54"/>
    <property type="match status" value="1"/>
</dbReference>
<evidence type="ECO:0000256" key="8">
    <source>
        <dbReference type="ARBA" id="ARBA00035672"/>
    </source>
</evidence>
<comment type="similarity">
    <text evidence="1">Belongs to the GTP-binding SRP family. SRP54 subfamily.</text>
</comment>
<dbReference type="InterPro" id="IPR004780">
    <property type="entry name" value="SRP"/>
</dbReference>
<evidence type="ECO:0000256" key="3">
    <source>
        <dbReference type="ARBA" id="ARBA00022801"/>
    </source>
</evidence>
<dbReference type="AlphaFoldDB" id="A0A644XP81"/>
<evidence type="ECO:0000256" key="2">
    <source>
        <dbReference type="ARBA" id="ARBA00022741"/>
    </source>
</evidence>
<dbReference type="Pfam" id="PF02881">
    <property type="entry name" value="SRP54_N"/>
    <property type="match status" value="1"/>
</dbReference>
<dbReference type="SMART" id="SM00382">
    <property type="entry name" value="AAA"/>
    <property type="match status" value="1"/>
</dbReference>
<gene>
    <name evidence="10" type="primary">ffh_20</name>
    <name evidence="10" type="ORF">SDC9_64345</name>
</gene>
<keyword evidence="3" id="KW-0378">Hydrolase</keyword>
<dbReference type="SUPFAM" id="SSF52540">
    <property type="entry name" value="P-loop containing nucleoside triphosphate hydrolases"/>
    <property type="match status" value="1"/>
</dbReference>
<dbReference type="InterPro" id="IPR004125">
    <property type="entry name" value="Signal_recog_particle_SRP54_M"/>
</dbReference>
<comment type="caution">
    <text evidence="10">The sequence shown here is derived from an EMBL/GenBank/DDBJ whole genome shotgun (WGS) entry which is preliminary data.</text>
</comment>
<dbReference type="PANTHER" id="PTHR11564">
    <property type="entry name" value="SIGNAL RECOGNITION PARTICLE 54K PROTEIN SRP54"/>
    <property type="match status" value="1"/>
</dbReference>
<dbReference type="GO" id="GO:0005786">
    <property type="term" value="C:signal recognition particle, endoplasmic reticulum targeting"/>
    <property type="evidence" value="ECO:0007669"/>
    <property type="project" value="UniProtKB-KW"/>
</dbReference>
<sequence length="444" mass="48671">MAFEGVSSKLQAIFKRLNGRGKLTEADVNEAMREIKLALLEADVNFLVVKDFIKIVSARAVGSEVLESLTPGQQVIKIVNEELTRLMGGENAKLDFGTQKPAVILMAGLQGAGKTTMCGKLGAYIKKQYGKQPLLAACDIYRPAAIQQLQIVGEKLELPVFERGTQDPVLTAKQAVEEAKRLFLDVVIVDTAGRLHIDGDMMEELKRIRDAVKPAEILLVVDAMTGQDAVNVAKTFHETVALTGVILTKLDGDTRGGAALSVRQVTGKPIKFAGIGEKLTDIEPFYPDRMASRILGMGDMLTLIEKAQANFDERKAVEMAEKMKTNSFTLDDFLDQMEQVRSMGSMEDILKMIPGMDAGKLGGAQIDEKQMGRTKAIIQSMTKAERANPDILNASRRKRVARGSGTSVQEVNRLINQFNASRQMMKQMSGRMKKGKRGGFPFGF</sequence>
<organism evidence="10">
    <name type="scientific">bioreactor metagenome</name>
    <dbReference type="NCBI Taxonomy" id="1076179"/>
    <lineage>
        <taxon>unclassified sequences</taxon>
        <taxon>metagenomes</taxon>
        <taxon>ecological metagenomes</taxon>
    </lineage>
</organism>
<dbReference type="Gene3D" id="1.20.120.140">
    <property type="entry name" value="Signal recognition particle SRP54, nucleotide-binding domain"/>
    <property type="match status" value="1"/>
</dbReference>
<dbReference type="HAMAP" id="MF_00306">
    <property type="entry name" value="SRP54"/>
    <property type="match status" value="1"/>
</dbReference>
<feature type="domain" description="SRP54-type proteins GTP-binding" evidence="9">
    <location>
        <begin position="269"/>
        <end position="282"/>
    </location>
</feature>
<dbReference type="SMART" id="SM00962">
    <property type="entry name" value="SRP54"/>
    <property type="match status" value="1"/>
</dbReference>
<evidence type="ECO:0000259" key="9">
    <source>
        <dbReference type="PROSITE" id="PS00300"/>
    </source>
</evidence>
<evidence type="ECO:0000256" key="5">
    <source>
        <dbReference type="ARBA" id="ARBA00023134"/>
    </source>
</evidence>
<evidence type="ECO:0000256" key="4">
    <source>
        <dbReference type="ARBA" id="ARBA00022884"/>
    </source>
</evidence>
<keyword evidence="6" id="KW-0733">Signal recognition particle</keyword>
<dbReference type="Gene3D" id="1.10.260.30">
    <property type="entry name" value="Signal recognition particle, SRP54 subunit, M-domain"/>
    <property type="match status" value="1"/>
</dbReference>
<keyword evidence="4" id="KW-0694">RNA-binding</keyword>
<accession>A0A644XP81</accession>
<dbReference type="GO" id="GO:0003924">
    <property type="term" value="F:GTPase activity"/>
    <property type="evidence" value="ECO:0007669"/>
    <property type="project" value="InterPro"/>
</dbReference>
<dbReference type="EC" id="3.6.5.4" evidence="8"/>
<dbReference type="InterPro" id="IPR022941">
    <property type="entry name" value="SRP54"/>
</dbReference>
<name>A0A644XP81_9ZZZZ</name>
<dbReference type="InterPro" id="IPR036891">
    <property type="entry name" value="Signal_recog_part_SRP54_M_sf"/>
</dbReference>
<evidence type="ECO:0000256" key="7">
    <source>
        <dbReference type="ARBA" id="ARBA00023274"/>
    </source>
</evidence>